<organism evidence="1">
    <name type="scientific">Nucleocytoviricota sp</name>
    <dbReference type="NCBI Taxonomy" id="2809609"/>
    <lineage>
        <taxon>Viruses</taxon>
        <taxon>Varidnaviria</taxon>
        <taxon>Bamfordvirae</taxon>
        <taxon>Nucleocytoviricota</taxon>
    </lineage>
</organism>
<proteinExistence type="predicted"/>
<accession>A0A9E8G4M2</accession>
<evidence type="ECO:0000313" key="1">
    <source>
        <dbReference type="EMBL" id="UZT28957.1"/>
    </source>
</evidence>
<name>A0A9E8G4M2_9VIRU</name>
<sequence>MGSYFYFKVLLPYPVKEGNKICVKTEFGIHYLKISKFLEKGKILKFKIFVKNTNNNYLNDKYDNNNEYYDDDEDINPFNLSIPNNNYLNRFYQHSGD</sequence>
<reference evidence="1" key="1">
    <citation type="submission" date="2022-10" db="EMBL/GenBank/DDBJ databases">
        <title>Genomics discovery of giant fungal viruses from subsurface oceanic crustal fluids.</title>
        <authorList>
            <person name="Bhattacharjee A.S."/>
            <person name="Schulz F."/>
            <person name="Woyke T."/>
            <person name="Orcutt B.N."/>
            <person name="Matinez Martinez J."/>
        </authorList>
    </citation>
    <scope>NUCLEOTIDE SEQUENCE</scope>
    <source>
        <strain evidence="1">VSAG1.JdFR</strain>
        <strain evidence="2">VSAG8.JdFR</strain>
    </source>
</reference>
<dbReference type="EMBL" id="OP765584">
    <property type="protein sequence ID" value="UZT29101.1"/>
    <property type="molecule type" value="Genomic_DNA"/>
</dbReference>
<dbReference type="EMBL" id="OP765507">
    <property type="protein sequence ID" value="UZT28957.1"/>
    <property type="molecule type" value="Genomic_DNA"/>
</dbReference>
<evidence type="ECO:0000313" key="2">
    <source>
        <dbReference type="EMBL" id="UZT29101.1"/>
    </source>
</evidence>
<protein>
    <submittedName>
        <fullName evidence="1">Uncharacterized protein</fullName>
    </submittedName>
</protein>